<dbReference type="AlphaFoldDB" id="A0A5P2DXG7"/>
<evidence type="ECO:0008006" key="4">
    <source>
        <dbReference type="Google" id="ProtNLM"/>
    </source>
</evidence>
<evidence type="ECO:0000313" key="2">
    <source>
        <dbReference type="EMBL" id="QES57941.1"/>
    </source>
</evidence>
<dbReference type="Proteomes" id="UP000324101">
    <property type="component" value="Chromosome"/>
</dbReference>
<dbReference type="RefSeq" id="WP_150260816.1">
    <property type="nucleotide sequence ID" value="NZ_CP029189.1"/>
</dbReference>
<dbReference type="OrthoDB" id="4325083at2"/>
<evidence type="ECO:0000256" key="1">
    <source>
        <dbReference type="SAM" id="Phobius"/>
    </source>
</evidence>
<accession>A0A5P2DXG7</accession>
<name>A0A5P2DXG7_STRVZ</name>
<sequence>MRWHWIGLAVFTLTLLPTGLAMAVDRVPERLRGRLTPVRPHGWFLLMIYATAPVNAVPRLAGASPDVTLACTAVGGAFAVTGCLFLGFATYTRERRQVAAHREEP</sequence>
<reference evidence="2 3" key="1">
    <citation type="submission" date="2018-05" db="EMBL/GenBank/DDBJ databases">
        <title>Streptomyces venezuelae.</title>
        <authorList>
            <person name="Kim W."/>
            <person name="Lee N."/>
            <person name="Cho B.-K."/>
        </authorList>
    </citation>
    <scope>NUCLEOTIDE SEQUENCE [LARGE SCALE GENOMIC DNA]</scope>
    <source>
        <strain evidence="2 3">ATCC 21018</strain>
    </source>
</reference>
<evidence type="ECO:0000313" key="3">
    <source>
        <dbReference type="Proteomes" id="UP000324101"/>
    </source>
</evidence>
<protein>
    <recommendedName>
        <fullName evidence="4">Integral membrane protein</fullName>
    </recommendedName>
</protein>
<dbReference type="EMBL" id="CP029189">
    <property type="protein sequence ID" value="QES57941.1"/>
    <property type="molecule type" value="Genomic_DNA"/>
</dbReference>
<organism evidence="2 3">
    <name type="scientific">Streptomyces venezuelae</name>
    <dbReference type="NCBI Taxonomy" id="54571"/>
    <lineage>
        <taxon>Bacteria</taxon>
        <taxon>Bacillati</taxon>
        <taxon>Actinomycetota</taxon>
        <taxon>Actinomycetes</taxon>
        <taxon>Kitasatosporales</taxon>
        <taxon>Streptomycetaceae</taxon>
        <taxon>Streptomyces</taxon>
    </lineage>
</organism>
<gene>
    <name evidence="2" type="ORF">DEJ51_30475</name>
</gene>
<proteinExistence type="predicted"/>
<feature type="transmembrane region" description="Helical" evidence="1">
    <location>
        <begin position="67"/>
        <end position="92"/>
    </location>
</feature>
<keyword evidence="1" id="KW-0812">Transmembrane</keyword>
<keyword evidence="1" id="KW-1133">Transmembrane helix</keyword>
<keyword evidence="1" id="KW-0472">Membrane</keyword>